<dbReference type="RefSeq" id="WP_238723218.1">
    <property type="nucleotide sequence ID" value="NZ_JAHQCW010000056.1"/>
</dbReference>
<dbReference type="AlphaFoldDB" id="A0A949K1R9"/>
<name>A0A949K1R9_9FIRM</name>
<accession>A0A949K1R9</accession>
<dbReference type="InterPro" id="IPR036388">
    <property type="entry name" value="WH-like_DNA-bd_sf"/>
</dbReference>
<evidence type="ECO:0000259" key="1">
    <source>
        <dbReference type="Pfam" id="PF01726"/>
    </source>
</evidence>
<evidence type="ECO:0000313" key="2">
    <source>
        <dbReference type="EMBL" id="MBU9739340.1"/>
    </source>
</evidence>
<gene>
    <name evidence="2" type="ORF">KTH89_22665</name>
</gene>
<protein>
    <submittedName>
        <fullName evidence="2">Winged helix-turn-helix transcriptional regulator</fullName>
    </submittedName>
</protein>
<feature type="domain" description="LexA repressor DNA-binding" evidence="1">
    <location>
        <begin position="4"/>
        <end position="57"/>
    </location>
</feature>
<comment type="caution">
    <text evidence="2">The sequence shown here is derived from an EMBL/GenBank/DDBJ whole genome shotgun (WGS) entry which is preliminary data.</text>
</comment>
<dbReference type="Gene3D" id="1.10.10.10">
    <property type="entry name" value="Winged helix-like DNA-binding domain superfamily/Winged helix DNA-binding domain"/>
    <property type="match status" value="1"/>
</dbReference>
<dbReference type="EMBL" id="JAHQCW010000056">
    <property type="protein sequence ID" value="MBU9739340.1"/>
    <property type="molecule type" value="Genomic_DNA"/>
</dbReference>
<dbReference type="GO" id="GO:0006508">
    <property type="term" value="P:proteolysis"/>
    <property type="evidence" value="ECO:0007669"/>
    <property type="project" value="InterPro"/>
</dbReference>
<keyword evidence="3" id="KW-1185">Reference proteome</keyword>
<dbReference type="Proteomes" id="UP000712157">
    <property type="component" value="Unassembled WGS sequence"/>
</dbReference>
<dbReference type="SUPFAM" id="SSF46785">
    <property type="entry name" value="Winged helix' DNA-binding domain"/>
    <property type="match status" value="1"/>
</dbReference>
<dbReference type="InterPro" id="IPR036390">
    <property type="entry name" value="WH_DNA-bd_sf"/>
</dbReference>
<dbReference type="GO" id="GO:0004252">
    <property type="term" value="F:serine-type endopeptidase activity"/>
    <property type="evidence" value="ECO:0007669"/>
    <property type="project" value="InterPro"/>
</dbReference>
<evidence type="ECO:0000313" key="3">
    <source>
        <dbReference type="Proteomes" id="UP000712157"/>
    </source>
</evidence>
<organism evidence="2 3">
    <name type="scientific">Diplocloster agilis</name>
    <dbReference type="NCBI Taxonomy" id="2850323"/>
    <lineage>
        <taxon>Bacteria</taxon>
        <taxon>Bacillati</taxon>
        <taxon>Bacillota</taxon>
        <taxon>Clostridia</taxon>
        <taxon>Lachnospirales</taxon>
        <taxon>Lachnospiraceae</taxon>
        <taxon>Diplocloster</taxon>
    </lineage>
</organism>
<reference evidence="2" key="1">
    <citation type="submission" date="2021-06" db="EMBL/GenBank/DDBJ databases">
        <title>Description of novel taxa of the family Lachnospiraceae.</title>
        <authorList>
            <person name="Chaplin A.V."/>
            <person name="Sokolova S.R."/>
            <person name="Pikina A.P."/>
            <person name="Korzhanova M."/>
            <person name="Belova V."/>
            <person name="Korostin D."/>
            <person name="Efimov B.A."/>
        </authorList>
    </citation>
    <scope>NUCLEOTIDE SEQUENCE</scope>
    <source>
        <strain evidence="2">ASD5720</strain>
    </source>
</reference>
<proteinExistence type="predicted"/>
<dbReference type="Pfam" id="PF01726">
    <property type="entry name" value="LexA_DNA_bind"/>
    <property type="match status" value="1"/>
</dbReference>
<dbReference type="InterPro" id="IPR006199">
    <property type="entry name" value="LexA_DNA-bd_dom"/>
</dbReference>
<sequence length="69" mass="7813">MKEKVYAYIVDYIIKNGYAPSMREIAADLGIVASTVHIYLKLLEDDGKIYCRHGSPRVIRVNALKITKS</sequence>